<dbReference type="Proteomes" id="UP000321204">
    <property type="component" value="Chromosome"/>
</dbReference>
<dbReference type="PROSITE" id="PS50125">
    <property type="entry name" value="GUANYLATE_CYCLASE_2"/>
    <property type="match status" value="1"/>
</dbReference>
<dbReference type="CDD" id="cd07302">
    <property type="entry name" value="CHD"/>
    <property type="match status" value="1"/>
</dbReference>
<dbReference type="GO" id="GO:0004016">
    <property type="term" value="F:adenylate cyclase activity"/>
    <property type="evidence" value="ECO:0007669"/>
    <property type="project" value="UniProtKB-ARBA"/>
</dbReference>
<evidence type="ECO:0000313" key="2">
    <source>
        <dbReference type="EMBL" id="QEC55532.1"/>
    </source>
</evidence>
<reference evidence="2 3" key="1">
    <citation type="journal article" date="2015" name="Int. J. Syst. Evol. Microbiol.">
        <title>Flavisolibacter ginsenosidimutans sp. nov., with ginsenoside-converting activity isolated from soil used for cultivating ginseng.</title>
        <authorList>
            <person name="Zhao Y."/>
            <person name="Liu Q."/>
            <person name="Kang M.S."/>
            <person name="Jin F."/>
            <person name="Yu H."/>
            <person name="Im W.T."/>
        </authorList>
    </citation>
    <scope>NUCLEOTIDE SEQUENCE [LARGE SCALE GENOMIC DNA]</scope>
    <source>
        <strain evidence="2 3">Gsoil 636</strain>
    </source>
</reference>
<evidence type="ECO:0000313" key="3">
    <source>
        <dbReference type="Proteomes" id="UP000321204"/>
    </source>
</evidence>
<protein>
    <submittedName>
        <fullName evidence="2">Adenylate/guanylate cyclase domain-containing protein</fullName>
    </submittedName>
</protein>
<dbReference type="GO" id="GO:0035556">
    <property type="term" value="P:intracellular signal transduction"/>
    <property type="evidence" value="ECO:0007669"/>
    <property type="project" value="InterPro"/>
</dbReference>
<dbReference type="AlphaFoldDB" id="A0A5B8UGL6"/>
<keyword evidence="3" id="KW-1185">Reference proteome</keyword>
<dbReference type="KEGG" id="fgg:FSB75_06325"/>
<dbReference type="OrthoDB" id="54411at2"/>
<name>A0A5B8UGL6_9BACT</name>
<evidence type="ECO:0000259" key="1">
    <source>
        <dbReference type="PROSITE" id="PS50125"/>
    </source>
</evidence>
<proteinExistence type="predicted"/>
<feature type="domain" description="Guanylate cyclase" evidence="1">
    <location>
        <begin position="26"/>
        <end position="134"/>
    </location>
</feature>
<dbReference type="GO" id="GO:0009190">
    <property type="term" value="P:cyclic nucleotide biosynthetic process"/>
    <property type="evidence" value="ECO:0007669"/>
    <property type="project" value="InterPro"/>
</dbReference>
<gene>
    <name evidence="2" type="ORF">FSB75_06325</name>
</gene>
<dbReference type="EMBL" id="CP042433">
    <property type="protein sequence ID" value="QEC55532.1"/>
    <property type="molecule type" value="Genomic_DNA"/>
</dbReference>
<sequence length="244" mass="26908">MQSDPLLLPTTNCCLQKTMVMEENIAVLMADLSGYTALTETHGAVSAADLIDKYLEIVQGCLVGDCKLIERTGDEVMIVSASSDFLLSTAVMIMTNASRQENFLQVHGGLHYGKVLKRNGSYFGSVINLTSRIAAKATPGNFWCSEDFLLAVSDKSAFTFEPKGKHRFKNISDDMEIAALVNTSAEAFVVDPVCRMLILDKTAAIQHPETPVFIFVRRLASVVLRPQRRPVLRLPSRFLNLPKP</sequence>
<accession>A0A5B8UGL6</accession>
<organism evidence="2 3">
    <name type="scientific">Flavisolibacter ginsenosidimutans</name>
    <dbReference type="NCBI Taxonomy" id="661481"/>
    <lineage>
        <taxon>Bacteria</taxon>
        <taxon>Pseudomonadati</taxon>
        <taxon>Bacteroidota</taxon>
        <taxon>Chitinophagia</taxon>
        <taxon>Chitinophagales</taxon>
        <taxon>Chitinophagaceae</taxon>
        <taxon>Flavisolibacter</taxon>
    </lineage>
</organism>
<dbReference type="SUPFAM" id="SSF55073">
    <property type="entry name" value="Nucleotide cyclase"/>
    <property type="match status" value="1"/>
</dbReference>
<dbReference type="Gene3D" id="3.30.70.1230">
    <property type="entry name" value="Nucleotide cyclase"/>
    <property type="match status" value="1"/>
</dbReference>
<dbReference type="Pfam" id="PF00211">
    <property type="entry name" value="Guanylate_cyc"/>
    <property type="match status" value="1"/>
</dbReference>
<dbReference type="InterPro" id="IPR029787">
    <property type="entry name" value="Nucleotide_cyclase"/>
</dbReference>
<dbReference type="InterPro" id="IPR001054">
    <property type="entry name" value="A/G_cyclase"/>
</dbReference>